<feature type="region of interest" description="Disordered" evidence="1">
    <location>
        <begin position="64"/>
        <end position="91"/>
    </location>
</feature>
<accession>A0A2W4C3X8</accession>
<gene>
    <name evidence="2" type="ORF">CPY51_29680</name>
</gene>
<dbReference type="InterPro" id="IPR021327">
    <property type="entry name" value="DUF2934"/>
</dbReference>
<dbReference type="AlphaFoldDB" id="A0A2W4C3X8"/>
<dbReference type="EMBL" id="PCDP01000075">
    <property type="protein sequence ID" value="PZM08207.1"/>
    <property type="molecule type" value="Genomic_DNA"/>
</dbReference>
<evidence type="ECO:0000313" key="3">
    <source>
        <dbReference type="Proteomes" id="UP000248925"/>
    </source>
</evidence>
<dbReference type="OrthoDB" id="9811127at2"/>
<organism evidence="2 3">
    <name type="scientific">Rhizobium tubonense</name>
    <dbReference type="NCBI Taxonomy" id="484088"/>
    <lineage>
        <taxon>Bacteria</taxon>
        <taxon>Pseudomonadati</taxon>
        <taxon>Pseudomonadota</taxon>
        <taxon>Alphaproteobacteria</taxon>
        <taxon>Hyphomicrobiales</taxon>
        <taxon>Rhizobiaceae</taxon>
        <taxon>Rhizobium/Agrobacterium group</taxon>
        <taxon>Rhizobium</taxon>
    </lineage>
</organism>
<dbReference type="Proteomes" id="UP000248925">
    <property type="component" value="Unassembled WGS sequence"/>
</dbReference>
<name>A0A2W4C3X8_9HYPH</name>
<keyword evidence="3" id="KW-1185">Reference proteome</keyword>
<protein>
    <recommendedName>
        <fullName evidence="4">DUF2934 domain-containing protein</fullName>
    </recommendedName>
</protein>
<dbReference type="Pfam" id="PF11154">
    <property type="entry name" value="DUF2934"/>
    <property type="match status" value="1"/>
</dbReference>
<comment type="caution">
    <text evidence="2">The sequence shown here is derived from an EMBL/GenBank/DDBJ whole genome shotgun (WGS) entry which is preliminary data.</text>
</comment>
<sequence>MNHTKDDWISQRAYSLWEAEGRPEGRGGGHWAQAAIEFERLEQTRASVDGSELVAKLRAASRLMQAASGDASLPGASSAKETASRKSRTGR</sequence>
<reference evidence="2 3" key="1">
    <citation type="journal article" date="2018" name="Sci. Rep.">
        <title>Rhizobium tumorigenes sp. nov., a novel plant tumorigenic bacterium isolated from cane gall tumors on thornless blackberry.</title>
        <authorList>
            <person name="Kuzmanovi N."/>
            <person name="Smalla K."/>
            <person name="Gronow S."/>
            <person name="PuBawska J."/>
        </authorList>
    </citation>
    <scope>NUCLEOTIDE SEQUENCE [LARGE SCALE GENOMIC DNA]</scope>
    <source>
        <strain evidence="2 3">CCBAU 85046</strain>
    </source>
</reference>
<evidence type="ECO:0000256" key="1">
    <source>
        <dbReference type="SAM" id="MobiDB-lite"/>
    </source>
</evidence>
<evidence type="ECO:0008006" key="4">
    <source>
        <dbReference type="Google" id="ProtNLM"/>
    </source>
</evidence>
<dbReference type="RefSeq" id="WP_111163986.1">
    <property type="nucleotide sequence ID" value="NZ_PCDP01000075.1"/>
</dbReference>
<proteinExistence type="predicted"/>
<evidence type="ECO:0000313" key="2">
    <source>
        <dbReference type="EMBL" id="PZM08207.1"/>
    </source>
</evidence>